<keyword evidence="4" id="KW-0317">Glutathione biosynthesis</keyword>
<dbReference type="PANTHER" id="PTHR43881:SF5">
    <property type="entry name" value="GAMMA-GLUTAMYLTRANSPEPTIDASE"/>
    <property type="match status" value="1"/>
</dbReference>
<dbReference type="RefSeq" id="WP_190697473.1">
    <property type="nucleotide sequence ID" value="NZ_JAMPKX010000016.1"/>
</dbReference>
<comment type="caution">
    <text evidence="5">The sequence shown here is derived from an EMBL/GenBank/DDBJ whole genome shotgun (WGS) entry which is preliminary data.</text>
</comment>
<name>A0ABV0KAL8_9CYAN</name>
<evidence type="ECO:0000256" key="3">
    <source>
        <dbReference type="ARBA" id="ARBA00047417"/>
    </source>
</evidence>
<dbReference type="EMBL" id="JAMPKX010000016">
    <property type="protein sequence ID" value="MEP0949822.1"/>
    <property type="molecule type" value="Genomic_DNA"/>
</dbReference>
<comment type="pathway">
    <text evidence="4">Sulfur metabolism; glutathione metabolism.</text>
</comment>
<organism evidence="5 6">
    <name type="scientific">Leptolyngbya subtilissima DQ-A4</name>
    <dbReference type="NCBI Taxonomy" id="2933933"/>
    <lineage>
        <taxon>Bacteria</taxon>
        <taxon>Bacillati</taxon>
        <taxon>Cyanobacteriota</taxon>
        <taxon>Cyanophyceae</taxon>
        <taxon>Leptolyngbyales</taxon>
        <taxon>Leptolyngbyaceae</taxon>
        <taxon>Leptolyngbya group</taxon>
        <taxon>Leptolyngbya</taxon>
    </lineage>
</organism>
<dbReference type="Gene3D" id="1.10.246.130">
    <property type="match status" value="1"/>
</dbReference>
<dbReference type="InterPro" id="IPR029055">
    <property type="entry name" value="Ntn_hydrolases_N"/>
</dbReference>
<reference evidence="5 6" key="1">
    <citation type="submission" date="2022-04" db="EMBL/GenBank/DDBJ databases">
        <title>Positive selection, recombination, and allopatry shape intraspecific diversity of widespread and dominant cyanobacteria.</title>
        <authorList>
            <person name="Wei J."/>
            <person name="Shu W."/>
            <person name="Hu C."/>
        </authorList>
    </citation>
    <scope>NUCLEOTIDE SEQUENCE [LARGE SCALE GENOMIC DNA]</scope>
    <source>
        <strain evidence="5 6">DQ-A4</strain>
    </source>
</reference>
<evidence type="ECO:0000256" key="1">
    <source>
        <dbReference type="ARBA" id="ARBA00001049"/>
    </source>
</evidence>
<keyword evidence="4 5" id="KW-0012">Acyltransferase</keyword>
<protein>
    <recommendedName>
        <fullName evidence="4">Glutathione hydrolase proenzyme</fullName>
        <ecNumber evidence="4">2.3.2.2</ecNumber>
        <ecNumber evidence="4">3.4.19.13</ecNumber>
    </recommendedName>
    <component>
        <recommendedName>
            <fullName evidence="4">Glutathione hydrolase large chain</fullName>
        </recommendedName>
    </component>
    <component>
        <recommendedName>
            <fullName evidence="4">Glutathione hydrolase small chain</fullName>
        </recommendedName>
    </component>
</protein>
<evidence type="ECO:0000313" key="6">
    <source>
        <dbReference type="Proteomes" id="UP001482513"/>
    </source>
</evidence>
<keyword evidence="4" id="KW-0865">Zymogen</keyword>
<dbReference type="SUPFAM" id="SSF56235">
    <property type="entry name" value="N-terminal nucleophile aminohydrolases (Ntn hydrolases)"/>
    <property type="match status" value="1"/>
</dbReference>
<dbReference type="PANTHER" id="PTHR43881">
    <property type="entry name" value="GAMMA-GLUTAMYLTRANSPEPTIDASE (AFU_ORTHOLOGUE AFUA_4G13580)"/>
    <property type="match status" value="1"/>
</dbReference>
<sequence>MALVSAPSATPSAMVVCPHYLASTAGLNVLSQGGNAVDAAIATQAALSVVYPAMTGLGGDGFWLGYQASSGQLYGLNGSGRAGASCDRDRFTSLGLTAIPQRGPQAVITVPGGVSAWGEMHQRFGRLPWADLLQPAIALAEQGYPCSKSQARWTRANAEFLRAYGGENNPFLPEGEVPTAGSQVTNLPLGKTLRRLAVAGSQDFYQGEIAEQIVGYLSALGGWLTRDDFAHHSATWVEPISTTYRGHQVCQLPPNTQGFTVLQMLNVLEGFNPHTIGHGTTDYYHLLVEATKLAFADRDRWLSDPDFTDIPLGELISKPYGDRRRARLSMAVAQGYPTPEIGGDTVYLAVVDGEGNAVSTIQSLYFDFGSGVVPPELGFPLQNRGSLFSLAPNHPNALEPGKRPFHTLMPGLVLNDSRPYLVLGTMGGEGQPQTQLALLTRMLDFGYAPQAAIDLPRWLWGRTWGEASTRLAMENRIPAEVRQALEQRGHQITEAPAWAEQMGHAHAIQLNPDGLLGGCDRRSEGAIACL</sequence>
<evidence type="ECO:0000313" key="5">
    <source>
        <dbReference type="EMBL" id="MEP0949822.1"/>
    </source>
</evidence>
<comment type="catalytic activity">
    <reaction evidence="1 4">
        <text>an S-substituted glutathione + H2O = an S-substituted L-cysteinylglycine + L-glutamate</text>
        <dbReference type="Rhea" id="RHEA:59468"/>
        <dbReference type="ChEBI" id="CHEBI:15377"/>
        <dbReference type="ChEBI" id="CHEBI:29985"/>
        <dbReference type="ChEBI" id="CHEBI:90779"/>
        <dbReference type="ChEBI" id="CHEBI:143103"/>
        <dbReference type="EC" id="3.4.19.13"/>
    </reaction>
</comment>
<dbReference type="Pfam" id="PF01019">
    <property type="entry name" value="G_glu_transpept"/>
    <property type="match status" value="1"/>
</dbReference>
<dbReference type="EC" id="3.4.19.13" evidence="4"/>
<dbReference type="InterPro" id="IPR052896">
    <property type="entry name" value="GGT-like_enzyme"/>
</dbReference>
<comment type="PTM">
    <text evidence="4">Cleaved by autocatalysis into a large and a small subunit.</text>
</comment>
<dbReference type="GO" id="GO:0103068">
    <property type="term" value="F:leukotriene C4 gamma-glutamyl transferase activity"/>
    <property type="evidence" value="ECO:0007669"/>
    <property type="project" value="UniProtKB-EC"/>
</dbReference>
<keyword evidence="6" id="KW-1185">Reference proteome</keyword>
<comment type="similarity">
    <text evidence="4">Belongs to the gamma-glutamyltransferase family.</text>
</comment>
<dbReference type="InterPro" id="IPR043138">
    <property type="entry name" value="GGT_lsub"/>
</dbReference>
<comment type="subunit">
    <text evidence="4">This enzyme consists of two polypeptide chains, which are synthesized in precursor form from a single polypeptide.</text>
</comment>
<dbReference type="EC" id="2.3.2.2" evidence="4"/>
<comment type="catalytic activity">
    <reaction evidence="3 4">
        <text>an N-terminal (5-L-glutamyl)-[peptide] + an alpha-amino acid = 5-L-glutamyl amino acid + an N-terminal L-alpha-aminoacyl-[peptide]</text>
        <dbReference type="Rhea" id="RHEA:23904"/>
        <dbReference type="Rhea" id="RHEA-COMP:9780"/>
        <dbReference type="Rhea" id="RHEA-COMP:9795"/>
        <dbReference type="ChEBI" id="CHEBI:77644"/>
        <dbReference type="ChEBI" id="CHEBI:78597"/>
        <dbReference type="ChEBI" id="CHEBI:78599"/>
        <dbReference type="ChEBI" id="CHEBI:78608"/>
        <dbReference type="EC" id="2.3.2.2"/>
    </reaction>
</comment>
<comment type="catalytic activity">
    <reaction evidence="2 4">
        <text>glutathione + H2O = L-cysteinylglycine + L-glutamate</text>
        <dbReference type="Rhea" id="RHEA:28807"/>
        <dbReference type="ChEBI" id="CHEBI:15377"/>
        <dbReference type="ChEBI" id="CHEBI:29985"/>
        <dbReference type="ChEBI" id="CHEBI:57925"/>
        <dbReference type="ChEBI" id="CHEBI:61694"/>
        <dbReference type="EC" id="3.4.19.13"/>
    </reaction>
</comment>
<dbReference type="InterPro" id="IPR000101">
    <property type="entry name" value="GGT_peptidase"/>
</dbReference>
<dbReference type="NCBIfam" id="TIGR00066">
    <property type="entry name" value="g_glut_trans"/>
    <property type="match status" value="1"/>
</dbReference>
<dbReference type="Proteomes" id="UP001482513">
    <property type="component" value="Unassembled WGS sequence"/>
</dbReference>
<keyword evidence="4 5" id="KW-0808">Transferase</keyword>
<dbReference type="Gene3D" id="3.60.20.40">
    <property type="match status" value="1"/>
</dbReference>
<dbReference type="InterPro" id="IPR043137">
    <property type="entry name" value="GGT_ssub_C"/>
</dbReference>
<evidence type="ECO:0000256" key="2">
    <source>
        <dbReference type="ARBA" id="ARBA00001089"/>
    </source>
</evidence>
<proteinExistence type="inferred from homology"/>
<dbReference type="PRINTS" id="PR01210">
    <property type="entry name" value="GGTRANSPTASE"/>
</dbReference>
<gene>
    <name evidence="5" type="primary">ggt</name>
    <name evidence="5" type="ORF">NC992_23305</name>
</gene>
<accession>A0ABV0KAL8</accession>
<evidence type="ECO:0000256" key="4">
    <source>
        <dbReference type="RuleBase" id="RU368036"/>
    </source>
</evidence>
<keyword evidence="4" id="KW-0378">Hydrolase</keyword>